<feature type="region of interest" description="Disordered" evidence="1">
    <location>
        <begin position="181"/>
        <end position="227"/>
    </location>
</feature>
<evidence type="ECO:0000313" key="2">
    <source>
        <dbReference type="EMBL" id="JAD42558.1"/>
    </source>
</evidence>
<dbReference type="AlphaFoldDB" id="A0A0A8ZXU0"/>
<dbReference type="PANTHER" id="PTHR44575">
    <property type="entry name" value="OS01G0589200 PROTEIN"/>
    <property type="match status" value="1"/>
</dbReference>
<sequence length="227" mass="24540">MAQLLAKQAAVYATARPAYPKDLFLKLAALTTHHRFAWDVGTGNGQAAIGVSRGALRRRGGHGRERGAAAARRGAPQGPVPPHPRRRPRGEPRRRARRRGRRRPHHGGAGRPLVRPPGVLRRRPPRPAEARGVIAVWGYNYRIRPVEDMRPWEGRRACEPRHGAQDVIRGAHRHAEVVVGGDDGEAARRGPAGEARGEGAGGRVGRGVAGEQGDLQGLLAGRHAQGR</sequence>
<dbReference type="Gene3D" id="3.40.50.150">
    <property type="entry name" value="Vaccinia Virus protein VP39"/>
    <property type="match status" value="1"/>
</dbReference>
<accession>A0A0A8ZXU0</accession>
<feature type="region of interest" description="Disordered" evidence="1">
    <location>
        <begin position="51"/>
        <end position="126"/>
    </location>
</feature>
<feature type="compositionally biased region" description="Gly residues" evidence="1">
    <location>
        <begin position="198"/>
        <end position="210"/>
    </location>
</feature>
<dbReference type="EMBL" id="GBRH01255337">
    <property type="protein sequence ID" value="JAD42558.1"/>
    <property type="molecule type" value="Transcribed_RNA"/>
</dbReference>
<dbReference type="InterPro" id="IPR029063">
    <property type="entry name" value="SAM-dependent_MTases_sf"/>
</dbReference>
<dbReference type="PANTHER" id="PTHR44575:SF2">
    <property type="entry name" value="OS01G0589200 PROTEIN"/>
    <property type="match status" value="1"/>
</dbReference>
<protein>
    <submittedName>
        <fullName evidence="2">Uncharacterized protein</fullName>
    </submittedName>
</protein>
<reference evidence="2" key="2">
    <citation type="journal article" date="2015" name="Data Brief">
        <title>Shoot transcriptome of the giant reed, Arundo donax.</title>
        <authorList>
            <person name="Barrero R.A."/>
            <person name="Guerrero F.D."/>
            <person name="Moolhuijzen P."/>
            <person name="Goolsby J.A."/>
            <person name="Tidwell J."/>
            <person name="Bellgard S.E."/>
            <person name="Bellgard M.I."/>
        </authorList>
    </citation>
    <scope>NUCLEOTIDE SEQUENCE</scope>
    <source>
        <tissue evidence="2">Shoot tissue taken approximately 20 cm above the soil surface</tissue>
    </source>
</reference>
<name>A0A0A8ZXU0_ARUDO</name>
<proteinExistence type="predicted"/>
<evidence type="ECO:0000256" key="1">
    <source>
        <dbReference type="SAM" id="MobiDB-lite"/>
    </source>
</evidence>
<feature type="compositionally biased region" description="Basic residues" evidence="1">
    <location>
        <begin position="83"/>
        <end position="108"/>
    </location>
</feature>
<organism evidence="2">
    <name type="scientific">Arundo donax</name>
    <name type="common">Giant reed</name>
    <name type="synonym">Donax arundinaceus</name>
    <dbReference type="NCBI Taxonomy" id="35708"/>
    <lineage>
        <taxon>Eukaryota</taxon>
        <taxon>Viridiplantae</taxon>
        <taxon>Streptophyta</taxon>
        <taxon>Embryophyta</taxon>
        <taxon>Tracheophyta</taxon>
        <taxon>Spermatophyta</taxon>
        <taxon>Magnoliopsida</taxon>
        <taxon>Liliopsida</taxon>
        <taxon>Poales</taxon>
        <taxon>Poaceae</taxon>
        <taxon>PACMAD clade</taxon>
        <taxon>Arundinoideae</taxon>
        <taxon>Arundineae</taxon>
        <taxon>Arundo</taxon>
    </lineage>
</organism>
<feature type="compositionally biased region" description="Low complexity" evidence="1">
    <location>
        <begin position="68"/>
        <end position="77"/>
    </location>
</feature>
<reference evidence="2" key="1">
    <citation type="submission" date="2014-09" db="EMBL/GenBank/DDBJ databases">
        <authorList>
            <person name="Magalhaes I.L.F."/>
            <person name="Oliveira U."/>
            <person name="Santos F.R."/>
            <person name="Vidigal T.H.D.A."/>
            <person name="Brescovit A.D."/>
            <person name="Santos A.J."/>
        </authorList>
    </citation>
    <scope>NUCLEOTIDE SEQUENCE</scope>
    <source>
        <tissue evidence="2">Shoot tissue taken approximately 20 cm above the soil surface</tissue>
    </source>
</reference>